<dbReference type="Proteomes" id="UP001630127">
    <property type="component" value="Unassembled WGS sequence"/>
</dbReference>
<evidence type="ECO:0000256" key="2">
    <source>
        <dbReference type="SAM" id="SignalP"/>
    </source>
</evidence>
<accession>A0ABD3AL77</accession>
<dbReference type="PANTHER" id="PTHR33476">
    <property type="entry name" value="EMB|CAB62613.1"/>
    <property type="match status" value="1"/>
</dbReference>
<feature type="signal peptide" evidence="2">
    <location>
        <begin position="1"/>
        <end position="17"/>
    </location>
</feature>
<proteinExistence type="predicted"/>
<dbReference type="InterPro" id="IPR040348">
    <property type="entry name" value="POLAR-like"/>
</dbReference>
<gene>
    <name evidence="3" type="ORF">ACH5RR_005432</name>
</gene>
<dbReference type="AlphaFoldDB" id="A0ABD3AL77"/>
<feature type="chain" id="PRO_5044891830" evidence="2">
    <location>
        <begin position="18"/>
        <end position="456"/>
    </location>
</feature>
<reference evidence="3 4" key="1">
    <citation type="submission" date="2024-11" db="EMBL/GenBank/DDBJ databases">
        <title>A near-complete genome assembly of Cinchona calisaya.</title>
        <authorList>
            <person name="Lian D.C."/>
            <person name="Zhao X.W."/>
            <person name="Wei L."/>
        </authorList>
    </citation>
    <scope>NUCLEOTIDE SEQUENCE [LARGE SCALE GENOMIC DNA]</scope>
    <source>
        <tissue evidence="3">Nenye</tissue>
    </source>
</reference>
<dbReference type="PANTHER" id="PTHR33476:SF4">
    <property type="entry name" value="POLAR LOCALIZATION DURING ASYMMETRIC DIVISION AND PROTEIN"/>
    <property type="match status" value="1"/>
</dbReference>
<name>A0ABD3AL77_9GENT</name>
<organism evidence="3 4">
    <name type="scientific">Cinchona calisaya</name>
    <dbReference type="NCBI Taxonomy" id="153742"/>
    <lineage>
        <taxon>Eukaryota</taxon>
        <taxon>Viridiplantae</taxon>
        <taxon>Streptophyta</taxon>
        <taxon>Embryophyta</taxon>
        <taxon>Tracheophyta</taxon>
        <taxon>Spermatophyta</taxon>
        <taxon>Magnoliopsida</taxon>
        <taxon>eudicotyledons</taxon>
        <taxon>Gunneridae</taxon>
        <taxon>Pentapetalae</taxon>
        <taxon>asterids</taxon>
        <taxon>lamiids</taxon>
        <taxon>Gentianales</taxon>
        <taxon>Rubiaceae</taxon>
        <taxon>Cinchonoideae</taxon>
        <taxon>Cinchoneae</taxon>
        <taxon>Cinchona</taxon>
    </lineage>
</organism>
<keyword evidence="2" id="KW-0732">Signal</keyword>
<evidence type="ECO:0000313" key="3">
    <source>
        <dbReference type="EMBL" id="KAL3531911.1"/>
    </source>
</evidence>
<comment type="caution">
    <text evidence="3">The sequence shown here is derived from an EMBL/GenBank/DDBJ whole genome shotgun (WGS) entry which is preliminary data.</text>
</comment>
<evidence type="ECO:0000256" key="1">
    <source>
        <dbReference type="SAM" id="MobiDB-lite"/>
    </source>
</evidence>
<dbReference type="EMBL" id="JBJUIK010000003">
    <property type="protein sequence ID" value="KAL3531911.1"/>
    <property type="molecule type" value="Genomic_DNA"/>
</dbReference>
<sequence>MWQVLLAAAVAGSGILAKKLIINSNAAEPSSDSKQNEQTCDAFDYPESFNKSLLTQDSIFSSTNGFQGDYSGAPSEMLGDGSIFRFSSPSGSKMGSKNLRKKMGGGYRGLKGNVEGLKIKGKGKEGKKCGGVGCGKQGWVVDQRRGGKKFYFCLKKRRISKNVTGKCESCASKGNSIFSWGLSVGMMYMMSAGKAEINRLNNSMDETAKIVQELKAELSRRKALHNQYGSNFRTEVKMNIKNIREMDAHPTITMSFSEKADNLKVFGPLIAEEGECPSSVLTEEQQPEVLEMEQLEAELESELEKLPWYSEEGSGLEGRADASETEVLAREFDPADDQNIISHQFNGVLPSELDQKLSHLLIEQQDSHILELESELQQSHSKLYEKEAELQALKDCVKRLTEFSLGSGSDGETEVQMEDDETSHGDQDINMGPESTRSMVGMKRAMVFESYDCFAR</sequence>
<protein>
    <submittedName>
        <fullName evidence="3">Uncharacterized protein</fullName>
    </submittedName>
</protein>
<evidence type="ECO:0000313" key="4">
    <source>
        <dbReference type="Proteomes" id="UP001630127"/>
    </source>
</evidence>
<feature type="region of interest" description="Disordered" evidence="1">
    <location>
        <begin position="405"/>
        <end position="434"/>
    </location>
</feature>
<feature type="compositionally biased region" description="Acidic residues" evidence="1">
    <location>
        <begin position="411"/>
        <end position="421"/>
    </location>
</feature>
<keyword evidence="4" id="KW-1185">Reference proteome</keyword>